<reference evidence="3 4" key="1">
    <citation type="journal article" date="2008" name="Nature">
        <title>The genome of Laccaria bicolor provides insights into mycorrhizal symbiosis.</title>
        <authorList>
            <person name="Martin F."/>
            <person name="Aerts A."/>
            <person name="Ahren D."/>
            <person name="Brun A."/>
            <person name="Danchin E.G.J."/>
            <person name="Duchaussoy F."/>
            <person name="Gibon J."/>
            <person name="Kohler A."/>
            <person name="Lindquist E."/>
            <person name="Pereda V."/>
            <person name="Salamov A."/>
            <person name="Shapiro H.J."/>
            <person name="Wuyts J."/>
            <person name="Blaudez D."/>
            <person name="Buee M."/>
            <person name="Brokstein P."/>
            <person name="Canbaeck B."/>
            <person name="Cohen D."/>
            <person name="Courty P.E."/>
            <person name="Coutinho P.M."/>
            <person name="Delaruelle C."/>
            <person name="Detter J.C."/>
            <person name="Deveau A."/>
            <person name="DiFazio S."/>
            <person name="Duplessis S."/>
            <person name="Fraissinet-Tachet L."/>
            <person name="Lucic E."/>
            <person name="Frey-Klett P."/>
            <person name="Fourrey C."/>
            <person name="Feussner I."/>
            <person name="Gay G."/>
            <person name="Grimwood J."/>
            <person name="Hoegger P.J."/>
            <person name="Jain P."/>
            <person name="Kilaru S."/>
            <person name="Labbe J."/>
            <person name="Lin Y.C."/>
            <person name="Legue V."/>
            <person name="Le Tacon F."/>
            <person name="Marmeisse R."/>
            <person name="Melayah D."/>
            <person name="Montanini B."/>
            <person name="Muratet M."/>
            <person name="Nehls U."/>
            <person name="Niculita-Hirzel H."/>
            <person name="Oudot-Le Secq M.P."/>
            <person name="Peter M."/>
            <person name="Quesneville H."/>
            <person name="Rajashekar B."/>
            <person name="Reich M."/>
            <person name="Rouhier N."/>
            <person name="Schmutz J."/>
            <person name="Yin T."/>
            <person name="Chalot M."/>
            <person name="Henrissat B."/>
            <person name="Kuees U."/>
            <person name="Lucas S."/>
            <person name="Van de Peer Y."/>
            <person name="Podila G.K."/>
            <person name="Polle A."/>
            <person name="Pukkila P.J."/>
            <person name="Richardson P.M."/>
            <person name="Rouze P."/>
            <person name="Sanders I.R."/>
            <person name="Stajich J.E."/>
            <person name="Tunlid A."/>
            <person name="Tuskan G."/>
            <person name="Grigoriev I.V."/>
        </authorList>
    </citation>
    <scope>NUCLEOTIDE SEQUENCE [LARGE SCALE GENOMIC DNA]</scope>
    <source>
        <strain evidence="4">S238N-H82 / ATCC MYA-4686</strain>
    </source>
</reference>
<dbReference type="InParanoid" id="B0DUR9"/>
<dbReference type="RefSeq" id="XP_001887735.1">
    <property type="nucleotide sequence ID" value="XM_001887700.1"/>
</dbReference>
<keyword evidence="2" id="KW-1133">Transmembrane helix</keyword>
<protein>
    <submittedName>
        <fullName evidence="3">Predicted protein</fullName>
    </submittedName>
</protein>
<organism evidence="4">
    <name type="scientific">Laccaria bicolor (strain S238N-H82 / ATCC MYA-4686)</name>
    <name type="common">Bicoloured deceiver</name>
    <name type="synonym">Laccaria laccata var. bicolor</name>
    <dbReference type="NCBI Taxonomy" id="486041"/>
    <lineage>
        <taxon>Eukaryota</taxon>
        <taxon>Fungi</taxon>
        <taxon>Dikarya</taxon>
        <taxon>Basidiomycota</taxon>
        <taxon>Agaricomycotina</taxon>
        <taxon>Agaricomycetes</taxon>
        <taxon>Agaricomycetidae</taxon>
        <taxon>Agaricales</taxon>
        <taxon>Agaricineae</taxon>
        <taxon>Hydnangiaceae</taxon>
        <taxon>Laccaria</taxon>
    </lineage>
</organism>
<keyword evidence="2" id="KW-0472">Membrane</keyword>
<dbReference type="HOGENOM" id="CLU_628606_0_0_1"/>
<feature type="region of interest" description="Disordered" evidence="1">
    <location>
        <begin position="150"/>
        <end position="205"/>
    </location>
</feature>
<dbReference type="GeneID" id="6083427"/>
<dbReference type="EMBL" id="DS547137">
    <property type="protein sequence ID" value="EDR01659.1"/>
    <property type="molecule type" value="Genomic_DNA"/>
</dbReference>
<keyword evidence="4" id="KW-1185">Reference proteome</keyword>
<feature type="transmembrane region" description="Helical" evidence="2">
    <location>
        <begin position="113"/>
        <end position="134"/>
    </location>
</feature>
<dbReference type="Proteomes" id="UP000001194">
    <property type="component" value="Unassembled WGS sequence"/>
</dbReference>
<evidence type="ECO:0000256" key="2">
    <source>
        <dbReference type="SAM" id="Phobius"/>
    </source>
</evidence>
<accession>B0DUR9</accession>
<proteinExistence type="predicted"/>
<sequence>MISTDKITRKKGLGTLNLGGDVVPETARYGGEWISIVKAAAAPSSHPMRVKIAAPSRVFSSLPASFSSLLTSCLPFHPQACSTPSGSYTVILHTRPALTLYPSSPPNDCKRQLLQIAILPITLLFTLIFSVLVLPSVLLQRAIEGGGLRFGLVKGRPTDRKQSQNPSTRTLPLKRDGSGNRTEEEREVKGRCSKGQKENAKRDSGKERLWIKHIGKGRKQTHLAHPGKARTLPPASILPPLSGQWTRLLSSRRLFLQPTASRYAYPLLLMLVDPDGRARAYYHSSCLRGADGDVKRVLSKLPVSRPNPAFKILSALELPCYTIGHHQQPSPIDAPSTPPLFFGPRITNRQDINDVSGCYGRPAYKRVIAPLSPALRGVDVLPYAHLYLPPKRINFRWSCPLLTELSTCASLAHLDCLTLMRPAFAYVQAGCGAQTN</sequence>
<feature type="compositionally biased region" description="Basic and acidic residues" evidence="1">
    <location>
        <begin position="173"/>
        <end position="205"/>
    </location>
</feature>
<evidence type="ECO:0000313" key="3">
    <source>
        <dbReference type="EMBL" id="EDR01659.1"/>
    </source>
</evidence>
<gene>
    <name evidence="3" type="ORF">LACBIDRAFT_333069</name>
</gene>
<evidence type="ECO:0000256" key="1">
    <source>
        <dbReference type="SAM" id="MobiDB-lite"/>
    </source>
</evidence>
<dbReference type="KEGG" id="lbc:LACBIDRAFT_333069"/>
<keyword evidence="2" id="KW-0812">Transmembrane</keyword>
<dbReference type="AlphaFoldDB" id="B0DUR9"/>
<name>B0DUR9_LACBS</name>
<evidence type="ECO:0000313" key="4">
    <source>
        <dbReference type="Proteomes" id="UP000001194"/>
    </source>
</evidence>